<gene>
    <name evidence="5" type="ORF">CO168_01930</name>
</gene>
<keyword evidence="3" id="KW-0808">Transferase</keyword>
<dbReference type="InterPro" id="IPR029044">
    <property type="entry name" value="Nucleotide-diphossugar_trans"/>
</dbReference>
<protein>
    <recommendedName>
        <fullName evidence="4">Glycosyltransferase 2-like domain-containing protein</fullName>
    </recommendedName>
</protein>
<accession>A0A2M7XN96</accession>
<dbReference type="Pfam" id="PF00535">
    <property type="entry name" value="Glycos_transf_2"/>
    <property type="match status" value="1"/>
</dbReference>
<evidence type="ECO:0000313" key="6">
    <source>
        <dbReference type="Proteomes" id="UP000230518"/>
    </source>
</evidence>
<evidence type="ECO:0000313" key="5">
    <source>
        <dbReference type="EMBL" id="PJA51045.1"/>
    </source>
</evidence>
<dbReference type="Gene3D" id="3.90.550.10">
    <property type="entry name" value="Spore Coat Polysaccharide Biosynthesis Protein SpsA, Chain A"/>
    <property type="match status" value="1"/>
</dbReference>
<dbReference type="GO" id="GO:0016757">
    <property type="term" value="F:glycosyltransferase activity"/>
    <property type="evidence" value="ECO:0007669"/>
    <property type="project" value="UniProtKB-KW"/>
</dbReference>
<proteinExistence type="inferred from homology"/>
<dbReference type="AlphaFoldDB" id="A0A2M7XN96"/>
<evidence type="ECO:0000259" key="4">
    <source>
        <dbReference type="Pfam" id="PF00535"/>
    </source>
</evidence>
<dbReference type="EMBL" id="PFWO01000034">
    <property type="protein sequence ID" value="PJA51045.1"/>
    <property type="molecule type" value="Genomic_DNA"/>
</dbReference>
<comment type="caution">
    <text evidence="5">The sequence shown here is derived from an EMBL/GenBank/DDBJ whole genome shotgun (WGS) entry which is preliminary data.</text>
</comment>
<dbReference type="PANTHER" id="PTHR43179:SF12">
    <property type="entry name" value="GALACTOFURANOSYLTRANSFERASE GLFT2"/>
    <property type="match status" value="1"/>
</dbReference>
<feature type="non-terminal residue" evidence="5">
    <location>
        <position position="143"/>
    </location>
</feature>
<name>A0A2M7XN96_9BACT</name>
<dbReference type="InterPro" id="IPR001173">
    <property type="entry name" value="Glyco_trans_2-like"/>
</dbReference>
<sequence length="143" mass="16573">MPKIAIIILNWNQPQLTISTIESFLKIEHKLFEYQIILVTNQQLKIENCKLKIIQYSANLGYSGGNNLGIKYALKNNFDYVLVANNDIRVNPNFLQILINEIKINPKQILAPKIYFEKGYEFHKNRYKSSELGKVIWAMGGKI</sequence>
<reference evidence="6" key="1">
    <citation type="submission" date="2017-09" db="EMBL/GenBank/DDBJ databases">
        <title>Depth-based differentiation of microbial function through sediment-hosted aquifers and enrichment of novel symbionts in the deep terrestrial subsurface.</title>
        <authorList>
            <person name="Probst A.J."/>
            <person name="Ladd B."/>
            <person name="Jarett J.K."/>
            <person name="Geller-Mcgrath D.E."/>
            <person name="Sieber C.M.K."/>
            <person name="Emerson J.B."/>
            <person name="Anantharaman K."/>
            <person name="Thomas B.C."/>
            <person name="Malmstrom R."/>
            <person name="Stieglmeier M."/>
            <person name="Klingl A."/>
            <person name="Woyke T."/>
            <person name="Ryan C.M."/>
            <person name="Banfield J.F."/>
        </authorList>
    </citation>
    <scope>NUCLEOTIDE SEQUENCE [LARGE SCALE GENOMIC DNA]</scope>
</reference>
<evidence type="ECO:0000256" key="3">
    <source>
        <dbReference type="ARBA" id="ARBA00022679"/>
    </source>
</evidence>
<feature type="domain" description="Glycosyltransferase 2-like" evidence="4">
    <location>
        <begin position="6"/>
        <end position="129"/>
    </location>
</feature>
<evidence type="ECO:0000256" key="2">
    <source>
        <dbReference type="ARBA" id="ARBA00022676"/>
    </source>
</evidence>
<comment type="similarity">
    <text evidence="1">Belongs to the glycosyltransferase 2 family.</text>
</comment>
<dbReference type="PANTHER" id="PTHR43179">
    <property type="entry name" value="RHAMNOSYLTRANSFERASE WBBL"/>
    <property type="match status" value="1"/>
</dbReference>
<dbReference type="SUPFAM" id="SSF53448">
    <property type="entry name" value="Nucleotide-diphospho-sugar transferases"/>
    <property type="match status" value="1"/>
</dbReference>
<keyword evidence="2" id="KW-0328">Glycosyltransferase</keyword>
<organism evidence="5 6">
    <name type="scientific">Candidatus Shapirobacteria bacterium CG_4_9_14_3_um_filter_36_12</name>
    <dbReference type="NCBI Taxonomy" id="1974877"/>
    <lineage>
        <taxon>Bacteria</taxon>
        <taxon>Candidatus Shapironibacteriota</taxon>
    </lineage>
</organism>
<evidence type="ECO:0000256" key="1">
    <source>
        <dbReference type="ARBA" id="ARBA00006739"/>
    </source>
</evidence>
<dbReference type="Proteomes" id="UP000230518">
    <property type="component" value="Unassembled WGS sequence"/>
</dbReference>